<dbReference type="Gene3D" id="3.40.50.300">
    <property type="entry name" value="P-loop containing nucleotide triphosphate hydrolases"/>
    <property type="match status" value="1"/>
</dbReference>
<dbReference type="InterPro" id="IPR052799">
    <property type="entry name" value="Rho_GAP_Regulators"/>
</dbReference>
<comment type="caution">
    <text evidence="3">The sequence shown here is derived from an EMBL/GenBank/DDBJ whole genome shotgun (WGS) entry which is preliminary data.</text>
</comment>
<evidence type="ECO:0000313" key="4">
    <source>
        <dbReference type="Proteomes" id="UP000828251"/>
    </source>
</evidence>
<evidence type="ECO:0000259" key="2">
    <source>
        <dbReference type="PROSITE" id="PS50238"/>
    </source>
</evidence>
<dbReference type="Gene3D" id="1.10.555.10">
    <property type="entry name" value="Rho GTPase activation protein"/>
    <property type="match status" value="1"/>
</dbReference>
<dbReference type="InterPro" id="IPR008936">
    <property type="entry name" value="Rho_GTPase_activation_prot"/>
</dbReference>
<evidence type="ECO:0000256" key="1">
    <source>
        <dbReference type="SAM" id="Phobius"/>
    </source>
</evidence>
<dbReference type="SUPFAM" id="SSF52540">
    <property type="entry name" value="P-loop containing nucleoside triphosphate hydrolases"/>
    <property type="match status" value="1"/>
</dbReference>
<reference evidence="3 4" key="1">
    <citation type="journal article" date="2021" name="Plant Biotechnol. J.">
        <title>Multi-omics assisted identification of the key and species-specific regulatory components of drought-tolerant mechanisms in Gossypium stocksii.</title>
        <authorList>
            <person name="Yu D."/>
            <person name="Ke L."/>
            <person name="Zhang D."/>
            <person name="Wu Y."/>
            <person name="Sun Y."/>
            <person name="Mei J."/>
            <person name="Sun J."/>
            <person name="Sun Y."/>
        </authorList>
    </citation>
    <scope>NUCLEOTIDE SEQUENCE [LARGE SCALE GENOMIC DNA]</scope>
    <source>
        <strain evidence="4">cv. E1</strain>
        <tissue evidence="3">Leaf</tissue>
    </source>
</reference>
<protein>
    <recommendedName>
        <fullName evidence="2">Rho-GAP domain-containing protein</fullName>
    </recommendedName>
</protein>
<proteinExistence type="predicted"/>
<dbReference type="Proteomes" id="UP000828251">
    <property type="component" value="Unassembled WGS sequence"/>
</dbReference>
<dbReference type="PANTHER" id="PTHR46265:SF2">
    <property type="entry name" value="RHO GTPASE-ACTIVATING PROTEIN 7"/>
    <property type="match status" value="1"/>
</dbReference>
<dbReference type="PROSITE" id="PS50238">
    <property type="entry name" value="RHOGAP"/>
    <property type="match status" value="1"/>
</dbReference>
<feature type="transmembrane region" description="Helical" evidence="1">
    <location>
        <begin position="79"/>
        <end position="99"/>
    </location>
</feature>
<dbReference type="AlphaFoldDB" id="A0A9D3V1S8"/>
<evidence type="ECO:0000313" key="3">
    <source>
        <dbReference type="EMBL" id="KAH1066571.1"/>
    </source>
</evidence>
<dbReference type="OrthoDB" id="1745053at2759"/>
<gene>
    <name evidence="3" type="ORF">J1N35_031558</name>
</gene>
<dbReference type="PANTHER" id="PTHR46265">
    <property type="entry name" value="RHO GTPASE-ACTIVATING PROTEIN 7"/>
    <property type="match status" value="1"/>
</dbReference>
<feature type="domain" description="Rho-GAP" evidence="2">
    <location>
        <begin position="1"/>
        <end position="82"/>
    </location>
</feature>
<sequence>MYSVIFETFPEPNCRLLQRILKMMHTISSHSNENRMTSSTVAACMAPLLLRPLLASKCDLEDDFDATGRILKMMLPLGFSRFLGCSFWFMIAQILLNILRHSIIKIESINLLILDECHHAVKKHPYSLVMSEFYHTTPKENRPSVFRMTTSLVNLKGVSSQVGCAIKIRNLESKLDSVVCTIKDARNSRNMC</sequence>
<dbReference type="SUPFAM" id="SSF48350">
    <property type="entry name" value="GTPase activation domain, GAP"/>
    <property type="match status" value="1"/>
</dbReference>
<dbReference type="GO" id="GO:0007165">
    <property type="term" value="P:signal transduction"/>
    <property type="evidence" value="ECO:0007669"/>
    <property type="project" value="InterPro"/>
</dbReference>
<keyword evidence="1" id="KW-0472">Membrane</keyword>
<dbReference type="InterPro" id="IPR000198">
    <property type="entry name" value="RhoGAP_dom"/>
</dbReference>
<name>A0A9D3V1S8_9ROSI</name>
<dbReference type="EMBL" id="JAIQCV010000009">
    <property type="protein sequence ID" value="KAH1066571.1"/>
    <property type="molecule type" value="Genomic_DNA"/>
</dbReference>
<dbReference type="Pfam" id="PF00620">
    <property type="entry name" value="RhoGAP"/>
    <property type="match status" value="1"/>
</dbReference>
<keyword evidence="1" id="KW-0812">Transmembrane</keyword>
<organism evidence="3 4">
    <name type="scientific">Gossypium stocksii</name>
    <dbReference type="NCBI Taxonomy" id="47602"/>
    <lineage>
        <taxon>Eukaryota</taxon>
        <taxon>Viridiplantae</taxon>
        <taxon>Streptophyta</taxon>
        <taxon>Embryophyta</taxon>
        <taxon>Tracheophyta</taxon>
        <taxon>Spermatophyta</taxon>
        <taxon>Magnoliopsida</taxon>
        <taxon>eudicotyledons</taxon>
        <taxon>Gunneridae</taxon>
        <taxon>Pentapetalae</taxon>
        <taxon>rosids</taxon>
        <taxon>malvids</taxon>
        <taxon>Malvales</taxon>
        <taxon>Malvaceae</taxon>
        <taxon>Malvoideae</taxon>
        <taxon>Gossypium</taxon>
    </lineage>
</organism>
<keyword evidence="4" id="KW-1185">Reference proteome</keyword>
<accession>A0A9D3V1S8</accession>
<keyword evidence="1" id="KW-1133">Transmembrane helix</keyword>
<dbReference type="InterPro" id="IPR027417">
    <property type="entry name" value="P-loop_NTPase"/>
</dbReference>